<gene>
    <name evidence="1" type="ORF">ABIE13_005123</name>
</gene>
<name>A0ABV2QG17_9BURK</name>
<sequence length="397" mass="41262">MYISTASFRYFLLTCVWIAFQSYLTPNCCSFIPMSNLTYFSFPVQKFLFMSKANASPLFRWACLGLAAVMLVGCGGGSDDNGTSPPPSGGMFTVGGAVSGLGTGKTLTLQNSGTDDLALSANGNFVFDTRLDSGVAYAVTVKTQPIGQRCIVTQATGTATTNVSDVQVRCDNLAPATFTVGGSVSGLTGSMVLQNNLGDDLLVASNGGFTFLSALAAGSAYAVTVKSQPVGQSCTVRNGSGTVASANVGAVEVTCATLAAALPQGDWKQEACVLIGPGQWGRSLWRIAKQSETHATVSLGVATYTDANCAVPGQIIGGQASDGGDFKFDRTDATPTLSAFWGNWAQITGQTSRTVWARKGAYLCLLGDQTPTVFPTAASVESYVNAIIPNKICYTQN</sequence>
<protein>
    <submittedName>
        <fullName evidence="1">Uncharacterized protein</fullName>
    </submittedName>
</protein>
<keyword evidence="2" id="KW-1185">Reference proteome</keyword>
<comment type="caution">
    <text evidence="1">The sequence shown here is derived from an EMBL/GenBank/DDBJ whole genome shotgun (WGS) entry which is preliminary data.</text>
</comment>
<accession>A0ABV2QG17</accession>
<dbReference type="EMBL" id="JBEPSH010000013">
    <property type="protein sequence ID" value="MET4579985.1"/>
    <property type="molecule type" value="Genomic_DNA"/>
</dbReference>
<dbReference type="Proteomes" id="UP001549320">
    <property type="component" value="Unassembled WGS sequence"/>
</dbReference>
<organism evidence="1 2">
    <name type="scientific">Ottowia thiooxydans</name>
    <dbReference type="NCBI Taxonomy" id="219182"/>
    <lineage>
        <taxon>Bacteria</taxon>
        <taxon>Pseudomonadati</taxon>
        <taxon>Pseudomonadota</taxon>
        <taxon>Betaproteobacteria</taxon>
        <taxon>Burkholderiales</taxon>
        <taxon>Comamonadaceae</taxon>
        <taxon>Ottowia</taxon>
    </lineage>
</organism>
<evidence type="ECO:0000313" key="2">
    <source>
        <dbReference type="Proteomes" id="UP001549320"/>
    </source>
</evidence>
<evidence type="ECO:0000313" key="1">
    <source>
        <dbReference type="EMBL" id="MET4579985.1"/>
    </source>
</evidence>
<proteinExistence type="predicted"/>
<reference evidence="1 2" key="1">
    <citation type="submission" date="2024-06" db="EMBL/GenBank/DDBJ databases">
        <title>Sorghum-associated microbial communities from plants grown in Nebraska, USA.</title>
        <authorList>
            <person name="Schachtman D."/>
        </authorList>
    </citation>
    <scope>NUCLEOTIDE SEQUENCE [LARGE SCALE GENOMIC DNA]</scope>
    <source>
        <strain evidence="1 2">2709</strain>
    </source>
</reference>